<dbReference type="RefSeq" id="WP_041051355.1">
    <property type="nucleotide sequence ID" value="NZ_JXAK01000064.1"/>
</dbReference>
<organism evidence="2 3">
    <name type="scientific">Gordoniibacillus kamchatkensis</name>
    <dbReference type="NCBI Taxonomy" id="1590651"/>
    <lineage>
        <taxon>Bacteria</taxon>
        <taxon>Bacillati</taxon>
        <taxon>Bacillota</taxon>
        <taxon>Bacilli</taxon>
        <taxon>Bacillales</taxon>
        <taxon>Paenibacillaceae</taxon>
        <taxon>Gordoniibacillus</taxon>
    </lineage>
</organism>
<evidence type="ECO:0000313" key="2">
    <source>
        <dbReference type="EMBL" id="KIL38354.1"/>
    </source>
</evidence>
<protein>
    <submittedName>
        <fullName evidence="2">Histidine kinase</fullName>
    </submittedName>
</protein>
<comment type="caution">
    <text evidence="2">The sequence shown here is derived from an EMBL/GenBank/DDBJ whole genome shotgun (WGS) entry which is preliminary data.</text>
</comment>
<dbReference type="Proteomes" id="UP000031967">
    <property type="component" value="Unassembled WGS sequence"/>
</dbReference>
<reference evidence="2 3" key="1">
    <citation type="submission" date="2014-12" db="EMBL/GenBank/DDBJ databases">
        <title>Draft genome sequence of Paenibacillus kamchatkensis strain B-2647.</title>
        <authorList>
            <person name="Karlyshev A.V."/>
            <person name="Kudryashova E.B."/>
        </authorList>
    </citation>
    <scope>NUCLEOTIDE SEQUENCE [LARGE SCALE GENOMIC DNA]</scope>
    <source>
        <strain evidence="2 3">VKM B-2647</strain>
    </source>
</reference>
<name>A0ABR5ABB5_9BACL</name>
<sequence length="281" mass="30596">MNGADNLQQEQAPAKRGELIAVCSAKGGIGRTVLAVNLAVALSKNNIQIALLDGDFQFGDVSLAMDLQPTFTIKDVAESMDAMDKHTAASYLIRHSSGVKVMAAPERPEQADLLAAPALGTVCDLLLAQHDYVLVDTEVGLKESTLLFVEKADQIFILTTLEMAAIKNTRLMLETLEALGLRHKVQLVVNRATMDSVIKATDVPDIVGIEHPYYVPNDFAIVAQSLNIGVPFVQNHGKTDIAKSIFKMAEQLISRREISLFKPKQPSFLNSLFHRTKGSTT</sequence>
<dbReference type="SUPFAM" id="SSF52540">
    <property type="entry name" value="P-loop containing nucleoside triphosphate hydrolases"/>
    <property type="match status" value="1"/>
</dbReference>
<dbReference type="EMBL" id="JXAK01000064">
    <property type="protein sequence ID" value="KIL38354.1"/>
    <property type="molecule type" value="Genomic_DNA"/>
</dbReference>
<dbReference type="InterPro" id="IPR025669">
    <property type="entry name" value="AAA_dom"/>
</dbReference>
<dbReference type="InterPro" id="IPR050625">
    <property type="entry name" value="ParA/MinD_ATPase"/>
</dbReference>
<dbReference type="Pfam" id="PF13614">
    <property type="entry name" value="AAA_31"/>
    <property type="match status" value="1"/>
</dbReference>
<dbReference type="GO" id="GO:0016301">
    <property type="term" value="F:kinase activity"/>
    <property type="evidence" value="ECO:0007669"/>
    <property type="project" value="UniProtKB-KW"/>
</dbReference>
<dbReference type="InterPro" id="IPR027417">
    <property type="entry name" value="P-loop_NTPase"/>
</dbReference>
<keyword evidence="2" id="KW-0808">Transferase</keyword>
<feature type="domain" description="AAA" evidence="1">
    <location>
        <begin position="18"/>
        <end position="185"/>
    </location>
</feature>
<dbReference type="PANTHER" id="PTHR43384">
    <property type="entry name" value="SEPTUM SITE-DETERMINING PROTEIN MIND HOMOLOG, CHLOROPLASTIC-RELATED"/>
    <property type="match status" value="1"/>
</dbReference>
<dbReference type="Gene3D" id="3.40.50.300">
    <property type="entry name" value="P-loop containing nucleotide triphosphate hydrolases"/>
    <property type="match status" value="1"/>
</dbReference>
<gene>
    <name evidence="2" type="ORF">SD70_26890</name>
</gene>
<accession>A0ABR5ABB5</accession>
<keyword evidence="3" id="KW-1185">Reference proteome</keyword>
<dbReference type="PANTHER" id="PTHR43384:SF13">
    <property type="entry name" value="SLR0110 PROTEIN"/>
    <property type="match status" value="1"/>
</dbReference>
<keyword evidence="2" id="KW-0418">Kinase</keyword>
<evidence type="ECO:0000259" key="1">
    <source>
        <dbReference type="Pfam" id="PF13614"/>
    </source>
</evidence>
<proteinExistence type="predicted"/>
<evidence type="ECO:0000313" key="3">
    <source>
        <dbReference type="Proteomes" id="UP000031967"/>
    </source>
</evidence>